<name>A0ABU5VZ36_9BACT</name>
<dbReference type="PANTHER" id="PTHR23026">
    <property type="entry name" value="NADPH NITROREDUCTASE"/>
    <property type="match status" value="1"/>
</dbReference>
<evidence type="ECO:0000259" key="1">
    <source>
        <dbReference type="Pfam" id="PF00881"/>
    </source>
</evidence>
<evidence type="ECO:0000313" key="2">
    <source>
        <dbReference type="EMBL" id="MEA9357857.1"/>
    </source>
</evidence>
<dbReference type="InterPro" id="IPR029479">
    <property type="entry name" value="Nitroreductase"/>
</dbReference>
<dbReference type="PANTHER" id="PTHR23026:SF123">
    <property type="entry name" value="NAD(P)H NITROREDUCTASE RV3131-RELATED"/>
    <property type="match status" value="1"/>
</dbReference>
<comment type="caution">
    <text evidence="2">The sequence shown here is derived from an EMBL/GenBank/DDBJ whole genome shotgun (WGS) entry which is preliminary data.</text>
</comment>
<dbReference type="RefSeq" id="WP_323578033.1">
    <property type="nucleotide sequence ID" value="NZ_JAYGJQ010000002.1"/>
</dbReference>
<dbReference type="InterPro" id="IPR050627">
    <property type="entry name" value="Nitroreductase/BluB"/>
</dbReference>
<dbReference type="InterPro" id="IPR000415">
    <property type="entry name" value="Nitroreductase-like"/>
</dbReference>
<accession>A0ABU5VZ36</accession>
<protein>
    <submittedName>
        <fullName evidence="2">Nitroreductase</fullName>
    </submittedName>
</protein>
<dbReference type="Pfam" id="PF00881">
    <property type="entry name" value="Nitroreductase"/>
    <property type="match status" value="1"/>
</dbReference>
<dbReference type="Gene3D" id="3.40.109.10">
    <property type="entry name" value="NADH Oxidase"/>
    <property type="match status" value="1"/>
</dbReference>
<dbReference type="SUPFAM" id="SSF55469">
    <property type="entry name" value="FMN-dependent nitroreductase-like"/>
    <property type="match status" value="1"/>
</dbReference>
<sequence length="247" mass="28147">MQKGILITEKLNLIKKEDSFLVDNYIDLIFIRLEARMSLQMEVDTDLKEINNSNDIFTVIKKRHSVRSYTKKMVSEGLIKMLIELATRAPSSMNRQPWGFIIVSNSQLLEKISLKSKAHFLNSLDKNEHKIGELKPLLENEEFNIFYNAPVLIIICAREDENISMKEETSPEADCFLAGENLMLAAIGMGLGTCPIGLSLPVLRTNEIRTTLDIPKGYLPVLPIVVGYPSDNESYVERQRPLIKWIH</sequence>
<reference evidence="2 3" key="1">
    <citation type="submission" date="2023-11" db="EMBL/GenBank/DDBJ databases">
        <title>A Novel Polar Bacteriovorax (B. antarcticus) Isolated from the Biocrust in Antarctica.</title>
        <authorList>
            <person name="Mun W."/>
            <person name="Choi S.Y."/>
            <person name="Mitchell R.J."/>
        </authorList>
    </citation>
    <scope>NUCLEOTIDE SEQUENCE [LARGE SCALE GENOMIC DNA]</scope>
    <source>
        <strain evidence="2 3">PP10</strain>
    </source>
</reference>
<dbReference type="CDD" id="cd02136">
    <property type="entry name" value="PnbA_NfnB-like"/>
    <property type="match status" value="1"/>
</dbReference>
<dbReference type="EMBL" id="JAYGJQ010000002">
    <property type="protein sequence ID" value="MEA9357857.1"/>
    <property type="molecule type" value="Genomic_DNA"/>
</dbReference>
<evidence type="ECO:0000313" key="3">
    <source>
        <dbReference type="Proteomes" id="UP001302274"/>
    </source>
</evidence>
<organism evidence="2 3">
    <name type="scientific">Bacteriovorax antarcticus</name>
    <dbReference type="NCBI Taxonomy" id="3088717"/>
    <lineage>
        <taxon>Bacteria</taxon>
        <taxon>Pseudomonadati</taxon>
        <taxon>Bdellovibrionota</taxon>
        <taxon>Bacteriovoracia</taxon>
        <taxon>Bacteriovoracales</taxon>
        <taxon>Bacteriovoracaceae</taxon>
        <taxon>Bacteriovorax</taxon>
    </lineage>
</organism>
<proteinExistence type="predicted"/>
<gene>
    <name evidence="2" type="ORF">SHI21_16620</name>
</gene>
<feature type="domain" description="Nitroreductase" evidence="1">
    <location>
        <begin position="60"/>
        <end position="228"/>
    </location>
</feature>
<keyword evidence="3" id="KW-1185">Reference proteome</keyword>
<dbReference type="Proteomes" id="UP001302274">
    <property type="component" value="Unassembled WGS sequence"/>
</dbReference>